<dbReference type="GO" id="GO:0000981">
    <property type="term" value="F:DNA-binding transcription factor activity, RNA polymerase II-specific"/>
    <property type="evidence" value="ECO:0007669"/>
    <property type="project" value="InterPro"/>
</dbReference>
<dbReference type="InterPro" id="IPR001138">
    <property type="entry name" value="Zn2Cys6_DnaBD"/>
</dbReference>
<name>A0AAD4CZX0_ASPNN</name>
<evidence type="ECO:0000256" key="5">
    <source>
        <dbReference type="ARBA" id="ARBA00023163"/>
    </source>
</evidence>
<protein>
    <recommendedName>
        <fullName evidence="8">Zn(2)-C6 fungal-type domain-containing protein</fullName>
    </recommendedName>
</protein>
<dbReference type="CDD" id="cd12148">
    <property type="entry name" value="fungal_TF_MHR"/>
    <property type="match status" value="1"/>
</dbReference>
<dbReference type="SUPFAM" id="SSF57701">
    <property type="entry name" value="Zn2/Cys6 DNA-binding domain"/>
    <property type="match status" value="1"/>
</dbReference>
<gene>
    <name evidence="9" type="ORF">FE257_004418</name>
</gene>
<dbReference type="GO" id="GO:0005634">
    <property type="term" value="C:nucleus"/>
    <property type="evidence" value="ECO:0007669"/>
    <property type="project" value="UniProtKB-SubCell"/>
</dbReference>
<keyword evidence="10" id="KW-1185">Reference proteome</keyword>
<feature type="compositionally biased region" description="Low complexity" evidence="7">
    <location>
        <begin position="476"/>
        <end position="486"/>
    </location>
</feature>
<keyword evidence="6" id="KW-0539">Nucleus</keyword>
<evidence type="ECO:0000313" key="9">
    <source>
        <dbReference type="EMBL" id="KAF9894797.1"/>
    </source>
</evidence>
<dbReference type="InterPro" id="IPR036864">
    <property type="entry name" value="Zn2-C6_fun-type_DNA-bd_sf"/>
</dbReference>
<keyword evidence="2" id="KW-0862">Zinc</keyword>
<dbReference type="GO" id="GO:0000976">
    <property type="term" value="F:transcription cis-regulatory region binding"/>
    <property type="evidence" value="ECO:0007669"/>
    <property type="project" value="TreeGrafter"/>
</dbReference>
<dbReference type="PANTHER" id="PTHR31845">
    <property type="entry name" value="FINGER DOMAIN PROTEIN, PUTATIVE-RELATED"/>
    <property type="match status" value="1"/>
</dbReference>
<dbReference type="InterPro" id="IPR051089">
    <property type="entry name" value="prtT"/>
</dbReference>
<feature type="region of interest" description="Disordered" evidence="7">
    <location>
        <begin position="1"/>
        <end position="21"/>
    </location>
</feature>
<reference evidence="9" key="2">
    <citation type="submission" date="2020-02" db="EMBL/GenBank/DDBJ databases">
        <authorList>
            <person name="Gilchrist C.L.M."/>
            <person name="Chooi Y.-H."/>
        </authorList>
    </citation>
    <scope>NUCLEOTIDE SEQUENCE</scope>
    <source>
        <strain evidence="9">MST-FP2251</strain>
    </source>
</reference>
<organism evidence="9 10">
    <name type="scientific">Aspergillus nanangensis</name>
    <dbReference type="NCBI Taxonomy" id="2582783"/>
    <lineage>
        <taxon>Eukaryota</taxon>
        <taxon>Fungi</taxon>
        <taxon>Dikarya</taxon>
        <taxon>Ascomycota</taxon>
        <taxon>Pezizomycotina</taxon>
        <taxon>Eurotiomycetes</taxon>
        <taxon>Eurotiomycetidae</taxon>
        <taxon>Eurotiales</taxon>
        <taxon>Aspergillaceae</taxon>
        <taxon>Aspergillus</taxon>
        <taxon>Aspergillus subgen. Circumdati</taxon>
    </lineage>
</organism>
<evidence type="ECO:0000256" key="1">
    <source>
        <dbReference type="ARBA" id="ARBA00004123"/>
    </source>
</evidence>
<dbReference type="PANTHER" id="PTHR31845:SF19">
    <property type="entry name" value="TRANSCRIPTION FACTOR DOMAIN-CONTAINING PROTEIN"/>
    <property type="match status" value="1"/>
</dbReference>
<dbReference type="Proteomes" id="UP001194746">
    <property type="component" value="Unassembled WGS sequence"/>
</dbReference>
<feature type="domain" description="Zn(2)-C6 fungal-type" evidence="8">
    <location>
        <begin position="23"/>
        <end position="58"/>
    </location>
</feature>
<dbReference type="GO" id="GO:0008270">
    <property type="term" value="F:zinc ion binding"/>
    <property type="evidence" value="ECO:0007669"/>
    <property type="project" value="InterPro"/>
</dbReference>
<feature type="region of interest" description="Disordered" evidence="7">
    <location>
        <begin position="123"/>
        <end position="192"/>
    </location>
</feature>
<feature type="compositionally biased region" description="Polar residues" evidence="7">
    <location>
        <begin position="170"/>
        <end position="188"/>
    </location>
</feature>
<keyword evidence="4" id="KW-0238">DNA-binding</keyword>
<feature type="region of interest" description="Disordered" evidence="7">
    <location>
        <begin position="455"/>
        <end position="488"/>
    </location>
</feature>
<dbReference type="Gene3D" id="4.10.240.10">
    <property type="entry name" value="Zn(2)-C6 fungal-type DNA-binding domain"/>
    <property type="match status" value="1"/>
</dbReference>
<feature type="compositionally biased region" description="Basic and acidic residues" evidence="7">
    <location>
        <begin position="1"/>
        <end position="10"/>
    </location>
</feature>
<keyword evidence="3" id="KW-0805">Transcription regulation</keyword>
<proteinExistence type="predicted"/>
<feature type="compositionally biased region" description="Low complexity" evidence="7">
    <location>
        <begin position="128"/>
        <end position="142"/>
    </location>
</feature>
<dbReference type="CDD" id="cd00067">
    <property type="entry name" value="GAL4"/>
    <property type="match status" value="1"/>
</dbReference>
<dbReference type="PROSITE" id="PS00463">
    <property type="entry name" value="ZN2_CY6_FUNGAL_1"/>
    <property type="match status" value="1"/>
</dbReference>
<dbReference type="GO" id="GO:0009893">
    <property type="term" value="P:positive regulation of metabolic process"/>
    <property type="evidence" value="ECO:0007669"/>
    <property type="project" value="UniProtKB-ARBA"/>
</dbReference>
<comment type="subcellular location">
    <subcellularLocation>
        <location evidence="1">Nucleus</location>
    </subcellularLocation>
</comment>
<dbReference type="AlphaFoldDB" id="A0AAD4CZX0"/>
<feature type="compositionally biased region" description="Polar residues" evidence="7">
    <location>
        <begin position="211"/>
        <end position="223"/>
    </location>
</feature>
<accession>A0AAD4CZX0</accession>
<evidence type="ECO:0000256" key="6">
    <source>
        <dbReference type="ARBA" id="ARBA00023242"/>
    </source>
</evidence>
<sequence>MGTRASDRPASRPQSTRPATAAACEACRRLKMRCIRPKANNEAEPCDRCRRNKRPCRIPPPRPLGRKPGAVGRYRGIEKAYRKMQIELKKARTSTDATIPPALEGVDLSQSDETILELLFANGPIDDPPTTTSTSNHAASHTSTHHPDHPSFVDVTLPDLAPVAHISPRTEPTASPARWSNDQGSSPATAEPISNPLALLADASEAAQAAGTRSVSATTSPASNADLVSKDTPPGTEIGRQLLHRPGYVSLGLRLSRDTLESGLDALFRPATELCRYSDYFRAPESLPLRDVGPDLDPVDLGLVTMDEAHALFPIYFIRLHPVNGILDPMLHTPEYVRSHSALLFTWILALTAQFEHGFSSIAKRLRLHGDRLSRHVHTCGFKSVEIVQGYYISLLSATPAKSLAEERSWLYTMYAFGVAAELGLDQESRFRHQFGSATRPLNNFQLATPDTTTTATHALSHPPNPLKGDDEFYHPSSSSTSDDPSYAQRLERNRERTWFRILLWERANSAAAGRTSAFPETELTCNVDRWWLHAVADPTDKHTCAFILLRRHLASLHTDLRRQAAVSHANPHWIRDLIDTTLEPWRAAWLLPTSSVTSPPSSDPSEQLSTIFLYYVYLHNRLGTLSFALHVSINGNRDLDAIREDCFEAAVQCCEVAVRDLQTIGEPLYCMLAPTWAMISYAAVLALKLFPWLHGSRPGYEVELLALLAQVALQLEKAGTTPVDRFGIAALLGQHLLMILRTKAAGLREAVIGGVGGGVFDDAGQGQTQALALTQAQTPAYGHTHPEYSNQLATMVPETTNMYDPILSIADPFLSSTTFSVDGDLTGDGFTDLFREIFGPSFGDVF</sequence>
<feature type="region of interest" description="Disordered" evidence="7">
    <location>
        <begin position="210"/>
        <end position="241"/>
    </location>
</feature>
<dbReference type="PROSITE" id="PS50048">
    <property type="entry name" value="ZN2_CY6_FUNGAL_2"/>
    <property type="match status" value="1"/>
</dbReference>
<reference evidence="9" key="1">
    <citation type="journal article" date="2019" name="Beilstein J. Org. Chem.">
        <title>Nanangenines: drimane sesquiterpenoids as the dominant metabolite cohort of a novel Australian fungus, Aspergillus nanangensis.</title>
        <authorList>
            <person name="Lacey H.J."/>
            <person name="Gilchrist C.L.M."/>
            <person name="Crombie A."/>
            <person name="Kalaitzis J.A."/>
            <person name="Vuong D."/>
            <person name="Rutledge P.J."/>
            <person name="Turner P."/>
            <person name="Pitt J.I."/>
            <person name="Lacey E."/>
            <person name="Chooi Y.H."/>
            <person name="Piggott A.M."/>
        </authorList>
    </citation>
    <scope>NUCLEOTIDE SEQUENCE</scope>
    <source>
        <strain evidence="9">MST-FP2251</strain>
    </source>
</reference>
<evidence type="ECO:0000256" key="4">
    <source>
        <dbReference type="ARBA" id="ARBA00023125"/>
    </source>
</evidence>
<evidence type="ECO:0000259" key="8">
    <source>
        <dbReference type="PROSITE" id="PS50048"/>
    </source>
</evidence>
<comment type="caution">
    <text evidence="9">The sequence shown here is derived from an EMBL/GenBank/DDBJ whole genome shotgun (WGS) entry which is preliminary data.</text>
</comment>
<keyword evidence="5" id="KW-0804">Transcription</keyword>
<evidence type="ECO:0000256" key="2">
    <source>
        <dbReference type="ARBA" id="ARBA00022833"/>
    </source>
</evidence>
<evidence type="ECO:0000256" key="3">
    <source>
        <dbReference type="ARBA" id="ARBA00023015"/>
    </source>
</evidence>
<evidence type="ECO:0000256" key="7">
    <source>
        <dbReference type="SAM" id="MobiDB-lite"/>
    </source>
</evidence>
<feature type="region of interest" description="Disordered" evidence="7">
    <location>
        <begin position="41"/>
        <end position="70"/>
    </location>
</feature>
<evidence type="ECO:0000313" key="10">
    <source>
        <dbReference type="Proteomes" id="UP001194746"/>
    </source>
</evidence>
<dbReference type="EMBL" id="VCAU01000002">
    <property type="protein sequence ID" value="KAF9894797.1"/>
    <property type="molecule type" value="Genomic_DNA"/>
</dbReference>